<sequence>MGLSDDEDGSGSQLSWDPSARRSRTRLFSRRRLNRNNEDRDKETTVLDPLIDFKEPEDRVGPQPVARFDQDLPTVSPPCRVALVNVSGLNGLEAGFDYDNLAHLTSVEALRKTIATALDIDKISFRFRDDRILGETATKDAIGSLAVELLDHVARSQPEDIVVIFVARDLGGSVLKQRTALLLFYERSTALDGPWLPQQLQHLSAFHEDLTVKFRTLLETGDFELLSIYQEPPGLATYELLVPEAAATLSQPREVRIGLHRSYQSLAEFRDLITQTAFANKVQDVRSKRQPEYQLFIKLLSNHGLSIPARHYNYSRPAFRNFCDWLLLDSAFAPWVDTEFSLELLPEDSVERAGTLIAKNVMVLEVGEAINDTAILAGSLVASMRSKRALAVDHFITLAHHHPQALTLTKPQLMASLCHQILTHSPRLLNHIGQWLKLAREALQSHNFHWKEAVLWQILKRLFSSKSLRHVCIIIHQPPEAKFSRPFLDLLTDVDSLLETTNIHCKILVVRAISSSKGPPQRWPVLQKVISHGDEGARAALEMDFTEEWRIHSHSGPDPTALRARAVSVLLRDGLELGKARLLANLIAKHTLLSLELLVNTSLGWETDDGLASLISDLIPKTFRAWVGTGLLWMTHAARPLTRIELEAALSLAFDSCRNSTAAPLPLCLVDIFADFLCGLVEVDATGVVFSTCPYICGRVLTHIRLGQDEPKLFLETQPNIGAPDGQAELALHCLRYLSQDGDSMEQPAAPLCRYAVEHWLSHLNLSEDTTVIASVMADFVLSDQDRAGRWIQQRALYWASHDAVAWRELEASNLAPPSLEELVSEFSYQSAHGSTGMMEIIDLAFEASALRTVRGRQMWHALALAAAQTGKLDALRVLDGRGHLDGDGILDAIYESGSRDALRGLVQIKPAWSLQYEFGPSFSSANYEPPLIHDLAANGQISGVEYHSGHVDLLAKLLVAISEPALRINHHDALGLTALHLGTARGHVVDPPDNAGGYVETVRALIGRGASIGFRDDEGKTPLHLALEDISCPEQRRSVDLDAAAKGSLTPLTLAVRNSLLPAVRSLLRLGAGVNTANTNQDNITPLHAAVKHGSYEVVEELLGAEGIEVNARDDQNITPLHLAAELDHASVQDWRGLTPLSVACLPGNASAVKMLLPSVPRDQLGLPYYWASRSGNEEVLGLVLDAGVDKNSKWSIDGAIHHALLLVRRVDLEVRDNNGATALMRAVEQDARASVSSEDGKGHTCFRILLRSCYSMEFKVPTGKSVSYETVIFRMLFSLSPSPDMVVRLVSQDCDASHWDPNEEVGRRGTMLHYAAYFGRLHLTEVLIQSDRVDVNKRNDEYDSPSCIEIVQKLLDKGALTSIGSSYFGSPLHAAAATPNYIWMDGRDPAAINLTAGYFGTPLAAALDRGTEAMITELLNHSPSLVIIASIVEAVGGLVPTLEMLLDRAAPGVTPATPDAVGHNEAFISLLTTPEVTLLSRAVGGRHALHFAAGSGSMSVAAELLVRHPEAIDDVDDDGWTPLHWACRQDSVPMTKRGWQPIDVAMVSPETPEKPPPPLLAGEQERSPPNAAALAMTGEYLSYHCDNCVLDIYGPRYCCTCHGLDLCFKCFRLTSQHLFTGHHFELFDMLGNRLSAAGEEDTDGH</sequence>
<evidence type="ECO:0000313" key="2">
    <source>
        <dbReference type="Proteomes" id="UP000724584"/>
    </source>
</evidence>
<dbReference type="EMBL" id="JAGIZQ010000005">
    <property type="protein sequence ID" value="KAH6627369.1"/>
    <property type="molecule type" value="Genomic_DNA"/>
</dbReference>
<dbReference type="Proteomes" id="UP000724584">
    <property type="component" value="Unassembled WGS sequence"/>
</dbReference>
<comment type="caution">
    <text evidence="1">The sequence shown here is derived from an EMBL/GenBank/DDBJ whole genome shotgun (WGS) entry which is preliminary data.</text>
</comment>
<accession>A0ACB7P0J2</accession>
<proteinExistence type="predicted"/>
<reference evidence="1 2" key="1">
    <citation type="journal article" date="2021" name="Nat. Commun.">
        <title>Genetic determinants of endophytism in the Arabidopsis root mycobiome.</title>
        <authorList>
            <person name="Mesny F."/>
            <person name="Miyauchi S."/>
            <person name="Thiergart T."/>
            <person name="Pickel B."/>
            <person name="Atanasova L."/>
            <person name="Karlsson M."/>
            <person name="Huettel B."/>
            <person name="Barry K.W."/>
            <person name="Haridas S."/>
            <person name="Chen C."/>
            <person name="Bauer D."/>
            <person name="Andreopoulos W."/>
            <person name="Pangilinan J."/>
            <person name="LaButti K."/>
            <person name="Riley R."/>
            <person name="Lipzen A."/>
            <person name="Clum A."/>
            <person name="Drula E."/>
            <person name="Henrissat B."/>
            <person name="Kohler A."/>
            <person name="Grigoriev I.V."/>
            <person name="Martin F.M."/>
            <person name="Hacquard S."/>
        </authorList>
    </citation>
    <scope>NUCLEOTIDE SEQUENCE [LARGE SCALE GENOMIC DNA]</scope>
    <source>
        <strain evidence="1 2">MPI-SDFR-AT-0079</strain>
    </source>
</reference>
<name>A0ACB7P0J2_9PEZI</name>
<organism evidence="1 2">
    <name type="scientific">Chaetomium tenue</name>
    <dbReference type="NCBI Taxonomy" id="1854479"/>
    <lineage>
        <taxon>Eukaryota</taxon>
        <taxon>Fungi</taxon>
        <taxon>Dikarya</taxon>
        <taxon>Ascomycota</taxon>
        <taxon>Pezizomycotina</taxon>
        <taxon>Sordariomycetes</taxon>
        <taxon>Sordariomycetidae</taxon>
        <taxon>Sordariales</taxon>
        <taxon>Chaetomiaceae</taxon>
        <taxon>Chaetomium</taxon>
    </lineage>
</organism>
<keyword evidence="2" id="KW-1185">Reference proteome</keyword>
<gene>
    <name evidence="1" type="ORF">F5144DRAFT_651701</name>
</gene>
<protein>
    <submittedName>
        <fullName evidence="1">Uncharacterized protein</fullName>
    </submittedName>
</protein>
<evidence type="ECO:0000313" key="1">
    <source>
        <dbReference type="EMBL" id="KAH6627369.1"/>
    </source>
</evidence>